<evidence type="ECO:0000313" key="1">
    <source>
        <dbReference type="EMBL" id="RKS19018.1"/>
    </source>
</evidence>
<evidence type="ECO:0000313" key="2">
    <source>
        <dbReference type="Proteomes" id="UP000277579"/>
    </source>
</evidence>
<accession>A0A495M0Q0</accession>
<organism evidence="1 2">
    <name type="scientific">Flavobacterium endophyticum</name>
    <dbReference type="NCBI Taxonomy" id="1540163"/>
    <lineage>
        <taxon>Bacteria</taxon>
        <taxon>Pseudomonadati</taxon>
        <taxon>Bacteroidota</taxon>
        <taxon>Flavobacteriia</taxon>
        <taxon>Flavobacteriales</taxon>
        <taxon>Flavobacteriaceae</taxon>
        <taxon>Flavobacterium</taxon>
    </lineage>
</organism>
<name>A0A495M0Q0_9FLAO</name>
<sequence>MHEIRCNFKPKNYASKCMYVIISEYITLKTINKSLILKQLNHKNKIKGFKHMPFE</sequence>
<protein>
    <submittedName>
        <fullName evidence="1">Uncharacterized protein</fullName>
    </submittedName>
</protein>
<dbReference type="Proteomes" id="UP000277579">
    <property type="component" value="Unassembled WGS sequence"/>
</dbReference>
<reference evidence="1 2" key="1">
    <citation type="submission" date="2018-10" db="EMBL/GenBank/DDBJ databases">
        <title>Genomic Encyclopedia of Archaeal and Bacterial Type Strains, Phase II (KMG-II): from individual species to whole genera.</title>
        <authorList>
            <person name="Goeker M."/>
        </authorList>
    </citation>
    <scope>NUCLEOTIDE SEQUENCE [LARGE SCALE GENOMIC DNA]</scope>
    <source>
        <strain evidence="1 2">DSM 29537</strain>
    </source>
</reference>
<keyword evidence="2" id="KW-1185">Reference proteome</keyword>
<proteinExistence type="predicted"/>
<gene>
    <name evidence="1" type="ORF">CLV94_2969</name>
</gene>
<dbReference type="EMBL" id="RBLC01000005">
    <property type="protein sequence ID" value="RKS19018.1"/>
    <property type="molecule type" value="Genomic_DNA"/>
</dbReference>
<dbReference type="AlphaFoldDB" id="A0A495M0Q0"/>
<comment type="caution">
    <text evidence="1">The sequence shown here is derived from an EMBL/GenBank/DDBJ whole genome shotgun (WGS) entry which is preliminary data.</text>
</comment>